<protein>
    <submittedName>
        <fullName evidence="2">Uncharacterized protein</fullName>
    </submittedName>
</protein>
<name>A0A087UIR6_STEMI</name>
<gene>
    <name evidence="2" type="ORF">X975_05718</name>
</gene>
<proteinExistence type="predicted"/>
<reference evidence="2 3" key="1">
    <citation type="submission" date="2013-11" db="EMBL/GenBank/DDBJ databases">
        <title>Genome sequencing of Stegodyphus mimosarum.</title>
        <authorList>
            <person name="Bechsgaard J."/>
        </authorList>
    </citation>
    <scope>NUCLEOTIDE SEQUENCE [LARGE SCALE GENOMIC DNA]</scope>
</reference>
<evidence type="ECO:0000313" key="2">
    <source>
        <dbReference type="EMBL" id="KFM77255.1"/>
    </source>
</evidence>
<dbReference type="AlphaFoldDB" id="A0A087UIR6"/>
<feature type="non-terminal residue" evidence="2">
    <location>
        <position position="34"/>
    </location>
</feature>
<feature type="region of interest" description="Disordered" evidence="1">
    <location>
        <begin position="1"/>
        <end position="34"/>
    </location>
</feature>
<accession>A0A087UIR6</accession>
<organism evidence="2 3">
    <name type="scientific">Stegodyphus mimosarum</name>
    <name type="common">African social velvet spider</name>
    <dbReference type="NCBI Taxonomy" id="407821"/>
    <lineage>
        <taxon>Eukaryota</taxon>
        <taxon>Metazoa</taxon>
        <taxon>Ecdysozoa</taxon>
        <taxon>Arthropoda</taxon>
        <taxon>Chelicerata</taxon>
        <taxon>Arachnida</taxon>
        <taxon>Araneae</taxon>
        <taxon>Araneomorphae</taxon>
        <taxon>Entelegynae</taxon>
        <taxon>Eresoidea</taxon>
        <taxon>Eresidae</taxon>
        <taxon>Stegodyphus</taxon>
    </lineage>
</organism>
<sequence>MSLRTRCSNIRMDSQELQKSSSATFLHSDNQSLR</sequence>
<evidence type="ECO:0000313" key="3">
    <source>
        <dbReference type="Proteomes" id="UP000054359"/>
    </source>
</evidence>
<evidence type="ECO:0000256" key="1">
    <source>
        <dbReference type="SAM" id="MobiDB-lite"/>
    </source>
</evidence>
<dbReference type="EMBL" id="KK119981">
    <property type="protein sequence ID" value="KFM77255.1"/>
    <property type="molecule type" value="Genomic_DNA"/>
</dbReference>
<dbReference type="Proteomes" id="UP000054359">
    <property type="component" value="Unassembled WGS sequence"/>
</dbReference>
<keyword evidence="3" id="KW-1185">Reference proteome</keyword>